<dbReference type="CDD" id="cd18808">
    <property type="entry name" value="SF1_C_Upf1"/>
    <property type="match status" value="1"/>
</dbReference>
<feature type="domain" description="DNA2/NAM7 helicase helicase" evidence="6">
    <location>
        <begin position="11"/>
        <end position="97"/>
    </location>
</feature>
<dbReference type="InterPro" id="IPR027417">
    <property type="entry name" value="P-loop_NTPase"/>
</dbReference>
<comment type="caution">
    <text evidence="8">The sequence shown here is derived from an EMBL/GenBank/DDBJ whole genome shotgun (WGS) entry which is preliminary data.</text>
</comment>
<keyword evidence="4" id="KW-0347">Helicase</keyword>
<dbReference type="Pfam" id="PF13087">
    <property type="entry name" value="AAA_12"/>
    <property type="match status" value="1"/>
</dbReference>
<evidence type="ECO:0000256" key="5">
    <source>
        <dbReference type="ARBA" id="ARBA00022840"/>
    </source>
</evidence>
<gene>
    <name evidence="8" type="ORF">WJ0W_005488</name>
</gene>
<dbReference type="InterPro" id="IPR050534">
    <property type="entry name" value="Coronavir_polyprotein_1ab"/>
</dbReference>
<proteinExistence type="inferred from homology"/>
<dbReference type="EMBL" id="CALYLO010000009">
    <property type="protein sequence ID" value="CAH8248230.1"/>
    <property type="molecule type" value="Genomic_DNA"/>
</dbReference>
<evidence type="ECO:0000256" key="4">
    <source>
        <dbReference type="ARBA" id="ARBA00022806"/>
    </source>
</evidence>
<sequence length="465" mass="53478">MGEEQRWFKSFYSENGKRLDQYQKGIRAIWESFFLCFPVATTTLHSFSEQLFQPLLGLIDTLFVDEAGQIMPHYLCAPLYRSQKAVIVGDPEQLEPVRPFTLNLIEESDVRKELHDNICILQNSAQNYADRGSEFFEFMGMKKKGIILNEHRRCEASIMRFSNFHVYNEMLLLTKKDNSEKLFGANLVAFDIRGLKEVHSHHNFSEISACKKIVNLLVERYGTEILKDIGIITPFSSQAKQLAAAINGVEVGTVHTFQGKEKRIILFSSVIDGIHAKNAGLSFVIGSKPNMLNVAFSRAKEQFILIGNIETGFASGNYLAKAIRVIQQHGVIYSLYNEEYENQKYALSRSEAYTVYQDDRELDGVDLRFISHMNDLLYANVLLTPKRHYDLMMKSFAYCRSTLGIVSPWTSSDVLNEKFFSLLKAAKERRIDIRIRFGYSRTNYTLNDIDKIVEKDNFNYKNKET</sequence>
<organism evidence="8 9">
    <name type="scientific">Paenibacillus melissococcoides</name>
    <dbReference type="NCBI Taxonomy" id="2912268"/>
    <lineage>
        <taxon>Bacteria</taxon>
        <taxon>Bacillati</taxon>
        <taxon>Bacillota</taxon>
        <taxon>Bacilli</taxon>
        <taxon>Bacillales</taxon>
        <taxon>Paenibacillaceae</taxon>
        <taxon>Paenibacillus</taxon>
    </lineage>
</organism>
<dbReference type="Pfam" id="PF13086">
    <property type="entry name" value="AAA_11"/>
    <property type="match status" value="1"/>
</dbReference>
<comment type="similarity">
    <text evidence="1">Belongs to the DNA2/NAM7 helicase family.</text>
</comment>
<keyword evidence="3" id="KW-0378">Hydrolase</keyword>
<accession>A0ABM9G8F4</accession>
<dbReference type="Proteomes" id="UP001154322">
    <property type="component" value="Unassembled WGS sequence"/>
</dbReference>
<evidence type="ECO:0000256" key="1">
    <source>
        <dbReference type="ARBA" id="ARBA00007913"/>
    </source>
</evidence>
<feature type="domain" description="DNA2/NAM7 helicase-like C-terminal" evidence="7">
    <location>
        <begin position="139"/>
        <end position="309"/>
    </location>
</feature>
<evidence type="ECO:0000259" key="6">
    <source>
        <dbReference type="Pfam" id="PF13086"/>
    </source>
</evidence>
<evidence type="ECO:0000259" key="7">
    <source>
        <dbReference type="Pfam" id="PF13087"/>
    </source>
</evidence>
<evidence type="ECO:0000256" key="3">
    <source>
        <dbReference type="ARBA" id="ARBA00022801"/>
    </source>
</evidence>
<dbReference type="SUPFAM" id="SSF52540">
    <property type="entry name" value="P-loop containing nucleoside triphosphate hydrolases"/>
    <property type="match status" value="1"/>
</dbReference>
<evidence type="ECO:0000313" key="8">
    <source>
        <dbReference type="EMBL" id="CAH8248230.1"/>
    </source>
</evidence>
<keyword evidence="5" id="KW-0067">ATP-binding</keyword>
<dbReference type="InterPro" id="IPR047187">
    <property type="entry name" value="SF1_C_Upf1"/>
</dbReference>
<evidence type="ECO:0000256" key="2">
    <source>
        <dbReference type="ARBA" id="ARBA00022741"/>
    </source>
</evidence>
<protein>
    <submittedName>
        <fullName evidence="8">AAA domain-containing protein</fullName>
    </submittedName>
</protein>
<dbReference type="PANTHER" id="PTHR43788">
    <property type="entry name" value="DNA2/NAM7 HELICASE FAMILY MEMBER"/>
    <property type="match status" value="1"/>
</dbReference>
<dbReference type="Gene3D" id="3.40.50.300">
    <property type="entry name" value="P-loop containing nucleotide triphosphate hydrolases"/>
    <property type="match status" value="2"/>
</dbReference>
<name>A0ABM9G8F4_9BACL</name>
<keyword evidence="2" id="KW-0547">Nucleotide-binding</keyword>
<reference evidence="8" key="1">
    <citation type="submission" date="2022-06" db="EMBL/GenBank/DDBJ databases">
        <authorList>
            <person name="Dietemann V."/>
            <person name="Ory F."/>
            <person name="Dainat B."/>
            <person name="Oberhansli S."/>
        </authorList>
    </citation>
    <scope>NUCLEOTIDE SEQUENCE</scope>
    <source>
        <strain evidence="8">Ena-SAMPLE-TAB-26-04-2022-14:26:32:270-5432</strain>
    </source>
</reference>
<evidence type="ECO:0000313" key="9">
    <source>
        <dbReference type="Proteomes" id="UP001154322"/>
    </source>
</evidence>
<keyword evidence="9" id="KW-1185">Reference proteome</keyword>
<dbReference type="InterPro" id="IPR041677">
    <property type="entry name" value="DNA2/NAM7_AAA_11"/>
</dbReference>
<dbReference type="PANTHER" id="PTHR43788:SF8">
    <property type="entry name" value="DNA-BINDING PROTEIN SMUBP-2"/>
    <property type="match status" value="1"/>
</dbReference>
<dbReference type="InterPro" id="IPR041679">
    <property type="entry name" value="DNA2/NAM7-like_C"/>
</dbReference>